<name>A0A166E8M1_9EURY</name>
<sequence length="89" mass="10462">MTNLQLLELIFFILIIAIITISILLIREHLEKQKKNDNNATNHKGDISEKEFPFVSNSWTEPLPEKRNLEPKVFSKSYQSPWTNTIKKH</sequence>
<dbReference type="RefSeq" id="WP_066971223.1">
    <property type="nucleotide sequence ID" value="NZ_LWMT01000071.1"/>
</dbReference>
<protein>
    <submittedName>
        <fullName evidence="2">Uncharacterized protein</fullName>
    </submittedName>
</protein>
<dbReference type="AlphaFoldDB" id="A0A166E8M1"/>
<evidence type="ECO:0000313" key="3">
    <source>
        <dbReference type="Proteomes" id="UP000077066"/>
    </source>
</evidence>
<evidence type="ECO:0000313" key="2">
    <source>
        <dbReference type="EMBL" id="KZX16393.1"/>
    </source>
</evidence>
<keyword evidence="1" id="KW-0472">Membrane</keyword>
<feature type="transmembrane region" description="Helical" evidence="1">
    <location>
        <begin position="6"/>
        <end position="26"/>
    </location>
</feature>
<comment type="caution">
    <text evidence="2">The sequence shown here is derived from an EMBL/GenBank/DDBJ whole genome shotgun (WGS) entry which is preliminary data.</text>
</comment>
<organism evidence="2 3">
    <name type="scientific">Methanobrevibacter filiformis</name>
    <dbReference type="NCBI Taxonomy" id="55758"/>
    <lineage>
        <taxon>Archaea</taxon>
        <taxon>Methanobacteriati</taxon>
        <taxon>Methanobacteriota</taxon>
        <taxon>Methanomada group</taxon>
        <taxon>Methanobacteria</taxon>
        <taxon>Methanobacteriales</taxon>
        <taxon>Methanobacteriaceae</taxon>
        <taxon>Methanobrevibacter</taxon>
    </lineage>
</organism>
<proteinExistence type="predicted"/>
<dbReference type="EMBL" id="LWMT01000071">
    <property type="protein sequence ID" value="KZX16393.1"/>
    <property type="molecule type" value="Genomic_DNA"/>
</dbReference>
<keyword evidence="1" id="KW-1133">Transmembrane helix</keyword>
<accession>A0A166E8M1</accession>
<dbReference type="Proteomes" id="UP000077066">
    <property type="component" value="Unassembled WGS sequence"/>
</dbReference>
<dbReference type="PATRIC" id="fig|55758.3.peg.580"/>
<reference evidence="2 3" key="1">
    <citation type="submission" date="2016-04" db="EMBL/GenBank/DDBJ databases">
        <title>Genome sequence of Methanobrevibacter filiformis DSM 11501.</title>
        <authorList>
            <person name="Poehlein A."/>
            <person name="Seedorf H."/>
            <person name="Daniel R."/>
        </authorList>
    </citation>
    <scope>NUCLEOTIDE SEQUENCE [LARGE SCALE GENOMIC DNA]</scope>
    <source>
        <strain evidence="2 3">DSM 11501</strain>
    </source>
</reference>
<keyword evidence="1" id="KW-0812">Transmembrane</keyword>
<evidence type="ECO:0000256" key="1">
    <source>
        <dbReference type="SAM" id="Phobius"/>
    </source>
</evidence>
<gene>
    <name evidence="2" type="ORF">MBFIL_05200</name>
</gene>
<keyword evidence="3" id="KW-1185">Reference proteome</keyword>